<organism evidence="4 5">
    <name type="scientific">Tieghemostelium lacteum</name>
    <name type="common">Slime mold</name>
    <name type="synonym">Dictyostelium lacteum</name>
    <dbReference type="NCBI Taxonomy" id="361077"/>
    <lineage>
        <taxon>Eukaryota</taxon>
        <taxon>Amoebozoa</taxon>
        <taxon>Evosea</taxon>
        <taxon>Eumycetozoa</taxon>
        <taxon>Dictyostelia</taxon>
        <taxon>Dictyosteliales</taxon>
        <taxon>Raperosteliaceae</taxon>
        <taxon>Tieghemostelium</taxon>
    </lineage>
</organism>
<evidence type="ECO:0000256" key="1">
    <source>
        <dbReference type="ARBA" id="ARBA00010759"/>
    </source>
</evidence>
<proteinExistence type="inferred from homology"/>
<dbReference type="STRING" id="361077.A0A152A9E3"/>
<evidence type="ECO:0000313" key="4">
    <source>
        <dbReference type="EMBL" id="KYR02840.1"/>
    </source>
</evidence>
<dbReference type="HAMAP" id="MF_00163">
    <property type="entry name" value="Pep_deformylase"/>
    <property type="match status" value="1"/>
</dbReference>
<comment type="similarity">
    <text evidence="1 3">Belongs to the polypeptide deformylase family.</text>
</comment>
<comment type="function">
    <text evidence="3">Removes the formyl group from the N-terminal Met of newly synthesized proteins.</text>
</comment>
<comment type="catalytic activity">
    <reaction evidence="3">
        <text>N-terminal N-formyl-L-methionyl-[peptide] + H2O = N-terminal L-methionyl-[peptide] + formate</text>
        <dbReference type="Rhea" id="RHEA:24420"/>
        <dbReference type="Rhea" id="RHEA-COMP:10639"/>
        <dbReference type="Rhea" id="RHEA-COMP:10640"/>
        <dbReference type="ChEBI" id="CHEBI:15377"/>
        <dbReference type="ChEBI" id="CHEBI:15740"/>
        <dbReference type="ChEBI" id="CHEBI:49298"/>
        <dbReference type="ChEBI" id="CHEBI:64731"/>
        <dbReference type="EC" id="3.5.1.88"/>
    </reaction>
</comment>
<name>A0A152A9E3_TIELA</name>
<dbReference type="FunCoup" id="A0A152A9E3">
    <property type="interactions" value="63"/>
</dbReference>
<sequence length="237" mass="26643">MANLSPIDISKSIIKLGNTILRQKALPWTKDEIRDRVKVEKILETLSREMVASSGTGIAAPQIGIPKQLFLFELQSKRDGLQCPEFPLTAFFNPEIHIIEDEVKTPKSMFGSSKNLMNLSKYKSKLQTAESSLPSQPTSQNTIKIWESCLSIPNFYAPVPRGRKCIIKFLDIEANERVIECDGIVAACLQHENDHLLGKVFADRLANPLNDLIYISELTTEQISDIFNHTGDFQIVK</sequence>
<dbReference type="EMBL" id="LODT01000001">
    <property type="protein sequence ID" value="KYR02840.1"/>
    <property type="molecule type" value="Genomic_DNA"/>
</dbReference>
<evidence type="ECO:0000256" key="2">
    <source>
        <dbReference type="ARBA" id="ARBA00012175"/>
    </source>
</evidence>
<dbReference type="Proteomes" id="UP000076078">
    <property type="component" value="Unassembled WGS sequence"/>
</dbReference>
<dbReference type="EC" id="3.5.1.88" evidence="2 3"/>
<dbReference type="PANTHER" id="PTHR10458">
    <property type="entry name" value="PEPTIDE DEFORMYLASE"/>
    <property type="match status" value="1"/>
</dbReference>
<dbReference type="GO" id="GO:0046872">
    <property type="term" value="F:metal ion binding"/>
    <property type="evidence" value="ECO:0007669"/>
    <property type="project" value="UniProtKB-KW"/>
</dbReference>
<gene>
    <name evidence="4" type="ORF">DLAC_00308</name>
</gene>
<keyword evidence="3" id="KW-0479">Metal-binding</keyword>
<dbReference type="InterPro" id="IPR036821">
    <property type="entry name" value="Peptide_deformylase_sf"/>
</dbReference>
<dbReference type="OrthoDB" id="276063at2759"/>
<evidence type="ECO:0000256" key="3">
    <source>
        <dbReference type="RuleBase" id="RU362111"/>
    </source>
</evidence>
<dbReference type="OMA" id="PSYEPIG"/>
<dbReference type="GO" id="GO:0006412">
    <property type="term" value="P:translation"/>
    <property type="evidence" value="ECO:0007669"/>
    <property type="project" value="UniProtKB-KW"/>
</dbReference>
<dbReference type="PIRSF" id="PIRSF004749">
    <property type="entry name" value="Pep_def"/>
    <property type="match status" value="1"/>
</dbReference>
<dbReference type="Pfam" id="PF01327">
    <property type="entry name" value="Pep_deformylase"/>
    <property type="match status" value="1"/>
</dbReference>
<dbReference type="PANTHER" id="PTHR10458:SF22">
    <property type="entry name" value="PEPTIDE DEFORMYLASE"/>
    <property type="match status" value="1"/>
</dbReference>
<dbReference type="InterPro" id="IPR023635">
    <property type="entry name" value="Peptide_deformylase"/>
</dbReference>
<reference evidence="4 5" key="1">
    <citation type="submission" date="2015-12" db="EMBL/GenBank/DDBJ databases">
        <title>Dictyostelia acquired genes for synthesis and detection of signals that induce cell-type specialization by lateral gene transfer from prokaryotes.</title>
        <authorList>
            <person name="Gloeckner G."/>
            <person name="Schaap P."/>
        </authorList>
    </citation>
    <scope>NUCLEOTIDE SEQUENCE [LARGE SCALE GENOMIC DNA]</scope>
    <source>
        <strain evidence="4 5">TK</strain>
    </source>
</reference>
<keyword evidence="3" id="KW-0378">Hydrolase</keyword>
<dbReference type="SUPFAM" id="SSF56420">
    <property type="entry name" value="Peptide deformylase"/>
    <property type="match status" value="1"/>
</dbReference>
<dbReference type="CDD" id="cd00487">
    <property type="entry name" value="Pep_deformylase"/>
    <property type="match status" value="1"/>
</dbReference>
<dbReference type="Gene3D" id="3.90.45.10">
    <property type="entry name" value="Peptide deformylase"/>
    <property type="match status" value="1"/>
</dbReference>
<evidence type="ECO:0000313" key="5">
    <source>
        <dbReference type="Proteomes" id="UP000076078"/>
    </source>
</evidence>
<comment type="caution">
    <text evidence="4">The sequence shown here is derived from an EMBL/GenBank/DDBJ whole genome shotgun (WGS) entry which is preliminary data.</text>
</comment>
<dbReference type="GO" id="GO:0042586">
    <property type="term" value="F:peptide deformylase activity"/>
    <property type="evidence" value="ECO:0007669"/>
    <property type="project" value="UniProtKB-EC"/>
</dbReference>
<dbReference type="InParanoid" id="A0A152A9E3"/>
<keyword evidence="5" id="KW-1185">Reference proteome</keyword>
<protein>
    <recommendedName>
        <fullName evidence="2 3">Peptide deformylase</fullName>
        <ecNumber evidence="2 3">3.5.1.88</ecNumber>
    </recommendedName>
</protein>
<dbReference type="PRINTS" id="PR01576">
    <property type="entry name" value="PDEFORMYLASE"/>
</dbReference>
<keyword evidence="3" id="KW-0648">Protein biosynthesis</keyword>
<accession>A0A152A9E3</accession>
<dbReference type="AlphaFoldDB" id="A0A152A9E3"/>